<accession>A0A7S1NFU6</accession>
<name>A0A7S1NFU6_9EUGL</name>
<feature type="compositionally biased region" description="Basic and acidic residues" evidence="1">
    <location>
        <begin position="172"/>
        <end position="192"/>
    </location>
</feature>
<feature type="compositionally biased region" description="Basic and acidic residues" evidence="1">
    <location>
        <begin position="121"/>
        <end position="131"/>
    </location>
</feature>
<dbReference type="AlphaFoldDB" id="A0A7S1NFU6"/>
<dbReference type="EMBL" id="HBGA01070554">
    <property type="protein sequence ID" value="CAD9015317.1"/>
    <property type="molecule type" value="Transcribed_RNA"/>
</dbReference>
<gene>
    <name evidence="2" type="ORF">EGYM00392_LOCUS26423</name>
</gene>
<evidence type="ECO:0000256" key="1">
    <source>
        <dbReference type="SAM" id="MobiDB-lite"/>
    </source>
</evidence>
<feature type="region of interest" description="Disordered" evidence="1">
    <location>
        <begin position="689"/>
        <end position="710"/>
    </location>
</feature>
<protein>
    <submittedName>
        <fullName evidence="2">Uncharacterized protein</fullName>
    </submittedName>
</protein>
<organism evidence="2">
    <name type="scientific">Eutreptiella gymnastica</name>
    <dbReference type="NCBI Taxonomy" id="73025"/>
    <lineage>
        <taxon>Eukaryota</taxon>
        <taxon>Discoba</taxon>
        <taxon>Euglenozoa</taxon>
        <taxon>Euglenida</taxon>
        <taxon>Spirocuta</taxon>
        <taxon>Euglenophyceae</taxon>
        <taxon>Eutreptiales</taxon>
        <taxon>Eutreptiaceae</taxon>
        <taxon>Eutreptiella</taxon>
    </lineage>
</organism>
<feature type="region of interest" description="Disordered" evidence="1">
    <location>
        <begin position="244"/>
        <end position="280"/>
    </location>
</feature>
<reference evidence="2" key="1">
    <citation type="submission" date="2021-01" db="EMBL/GenBank/DDBJ databases">
        <authorList>
            <person name="Corre E."/>
            <person name="Pelletier E."/>
            <person name="Niang G."/>
            <person name="Scheremetjew M."/>
            <person name="Finn R."/>
            <person name="Kale V."/>
            <person name="Holt S."/>
            <person name="Cochrane G."/>
            <person name="Meng A."/>
            <person name="Brown T."/>
            <person name="Cohen L."/>
        </authorList>
    </citation>
    <scope>NUCLEOTIDE SEQUENCE</scope>
    <source>
        <strain evidence="2">NIES-381</strain>
    </source>
</reference>
<feature type="compositionally biased region" description="Polar residues" evidence="1">
    <location>
        <begin position="251"/>
        <end position="260"/>
    </location>
</feature>
<evidence type="ECO:0000313" key="2">
    <source>
        <dbReference type="EMBL" id="CAD9015317.1"/>
    </source>
</evidence>
<feature type="region of interest" description="Disordered" evidence="1">
    <location>
        <begin position="121"/>
        <end position="192"/>
    </location>
</feature>
<sequence length="710" mass="77442">MGIEGGDLDAADVPKKKRVIKWKPLSEMSYEERRRYELSKVKNAWRVKHLREPQIRECGEQYLEWYENGGPGVEACAYCRFFYPEHKVHWHEQTCPERPVEGPEPEYNFDPTAPVSVLTKQHVEKLSRRGQLESNLRQPPSPGSQQPHSTARGWRTGSRKDPRPLSVQRAEAAARRAQDPYTHDERPVHERMPANRHWIQTVPATIKVLEQVTDFMALDRAKIRHEQLQDQIAKEQYRQEKRCLLERGSKSPPTRSQGSPPSADRPPAKPRQSMEGAKAQIQAQRELMEEADVLQQRPFDPEVSVQAARRKAVLTANQWGDVYYPYSDQPMLDSEVYANMDQRMAALHGMRAALQAQATARQELLRAAQTEVARAEEQSLVRYHAPAPAWTREWGKKGSSDVVGESTYTGAQLIDGIGNNQGYGVAATGGGGDIATVNLQVERTSTSETYYNQQLSVANTTLWTVGKYKYGYTLQSVDTPSLYLMADESGTVTVGQMLLSTPGACWLLRSIPSGGWTFLNSMTMQPLMMSANAMYVTQAQRSSLANPTTGTPTSAQAAAQVSGFAAHTVPAKSDTSTTGLTVTTNVAAQSAPAGDPEVVLYCPCCTAGEFASFPLGTGASPVVATTPASEQFSAGQCYVQSVQPSDLVYAMPPTVTPGTIAVGVKSGATPSSNGSLSMACCYTPAAKTTVPPAGVAQPKASGTSPPTSSR</sequence>
<feature type="compositionally biased region" description="Polar residues" evidence="1">
    <location>
        <begin position="700"/>
        <end position="710"/>
    </location>
</feature>
<proteinExistence type="predicted"/>